<reference evidence="1" key="1">
    <citation type="submission" date="2018-04" db="EMBL/GenBank/DDBJ databases">
        <title>Draft Genome Sequences of Chryseobacterium lactis NCTC11390T isolated from milk, Chryseobacterium oncorhynchi 701B-08T from rainbow trout, and Chryseobacterium viscerum 687B-08T from diseased fish.</title>
        <authorList>
            <person name="Jeong J.-J."/>
            <person name="Lee Y.J."/>
            <person name="Pathiraja D."/>
            <person name="Park B."/>
            <person name="Choi I.-G."/>
            <person name="Kim K.D."/>
        </authorList>
    </citation>
    <scope>NUCLEOTIDE SEQUENCE [LARGE SCALE GENOMIC DNA]</scope>
    <source>
        <strain evidence="1">701B-08</strain>
    </source>
</reference>
<dbReference type="Proteomes" id="UP000236182">
    <property type="component" value="Unassembled WGS sequence"/>
</dbReference>
<dbReference type="OrthoDB" id="2083221at2"/>
<gene>
    <name evidence="1" type="ORF">C1638_009925</name>
</gene>
<dbReference type="EMBL" id="PPEI02000002">
    <property type="protein sequence ID" value="PWN66759.1"/>
    <property type="molecule type" value="Genomic_DNA"/>
</dbReference>
<dbReference type="InterPro" id="IPR011989">
    <property type="entry name" value="ARM-like"/>
</dbReference>
<dbReference type="SUPFAM" id="SSF48371">
    <property type="entry name" value="ARM repeat"/>
    <property type="match status" value="1"/>
</dbReference>
<evidence type="ECO:0000313" key="1">
    <source>
        <dbReference type="EMBL" id="PWN66759.1"/>
    </source>
</evidence>
<dbReference type="AlphaFoldDB" id="A0A316X073"/>
<name>A0A316X073_9FLAO</name>
<sequence>MTIEDLFKDKTTKAKEKTEILSKWIIETSLPTDELIVFAEKSKDPIKGTCIEAIEYATKQNPPIADETVFTFVTHTLTEKAPRIKWESAKVIGNTAYLFTENLGEAITNLLANTEHEGTVVRWSAAFALGEILKLKTKHNTTLLPSLESISEKEEKNSIKKIYLDAIKKTKK</sequence>
<keyword evidence="2" id="KW-1185">Reference proteome</keyword>
<proteinExistence type="predicted"/>
<comment type="caution">
    <text evidence="1">The sequence shown here is derived from an EMBL/GenBank/DDBJ whole genome shotgun (WGS) entry which is preliminary data.</text>
</comment>
<dbReference type="RefSeq" id="WP_109620670.1">
    <property type="nucleotide sequence ID" value="NZ_PPEI02000002.1"/>
</dbReference>
<protein>
    <recommendedName>
        <fullName evidence="3">HEAT repeat domain-containing protein</fullName>
    </recommendedName>
</protein>
<evidence type="ECO:0000313" key="2">
    <source>
        <dbReference type="Proteomes" id="UP000236182"/>
    </source>
</evidence>
<organism evidence="1 2">
    <name type="scientific">Chryseobacterium oncorhynchi</name>
    <dbReference type="NCBI Taxonomy" id="741074"/>
    <lineage>
        <taxon>Bacteria</taxon>
        <taxon>Pseudomonadati</taxon>
        <taxon>Bacteroidota</taxon>
        <taxon>Flavobacteriia</taxon>
        <taxon>Flavobacteriales</taxon>
        <taxon>Weeksellaceae</taxon>
        <taxon>Chryseobacterium group</taxon>
        <taxon>Chryseobacterium</taxon>
    </lineage>
</organism>
<dbReference type="Gene3D" id="1.25.10.10">
    <property type="entry name" value="Leucine-rich Repeat Variant"/>
    <property type="match status" value="1"/>
</dbReference>
<evidence type="ECO:0008006" key="3">
    <source>
        <dbReference type="Google" id="ProtNLM"/>
    </source>
</evidence>
<accession>A0A316X073</accession>
<dbReference type="InterPro" id="IPR016024">
    <property type="entry name" value="ARM-type_fold"/>
</dbReference>